<proteinExistence type="predicted"/>
<dbReference type="KEGG" id="acob:P0Y56_14590"/>
<evidence type="ECO:0000313" key="2">
    <source>
        <dbReference type="Proteomes" id="UP001218362"/>
    </source>
</evidence>
<reference evidence="1" key="1">
    <citation type="submission" date="2023-03" db="EMBL/GenBank/DDBJ databases">
        <title>Andean soil-derived lignocellulolytic bacterial consortium as a source of novel taxa and putative plastic-active enzymes.</title>
        <authorList>
            <person name="Diaz-Garcia L."/>
            <person name="Chuvochina M."/>
            <person name="Feuerriegel G."/>
            <person name="Bunk B."/>
            <person name="Sproer C."/>
            <person name="Streit W.R."/>
            <person name="Rodriguez L.M."/>
            <person name="Overmann J."/>
            <person name="Jimenez D.J."/>
        </authorList>
    </citation>
    <scope>NUCLEOTIDE SEQUENCE</scope>
    <source>
        <strain evidence="1">MAG 26</strain>
    </source>
</reference>
<protein>
    <submittedName>
        <fullName evidence="1">Uncharacterized protein</fullName>
    </submittedName>
</protein>
<dbReference type="AlphaFoldDB" id="A0AAJ6BNQ0"/>
<dbReference type="EMBL" id="CP119316">
    <property type="protein sequence ID" value="WEK46226.1"/>
    <property type="molecule type" value="Genomic_DNA"/>
</dbReference>
<sequence>MFIYGIAQGVVEKDPAAKLGAVLKPLRKGRQPAITDLVPLRRMIATAEEDYARPATRPALGLLALSAVRPSELRSAA</sequence>
<dbReference type="Proteomes" id="UP001218362">
    <property type="component" value="Chromosome"/>
</dbReference>
<organism evidence="1 2">
    <name type="scientific">Candidatus Andeanibacterium colombiense</name>
    <dbReference type="NCBI Taxonomy" id="3121345"/>
    <lineage>
        <taxon>Bacteria</taxon>
        <taxon>Pseudomonadati</taxon>
        <taxon>Pseudomonadota</taxon>
        <taxon>Alphaproteobacteria</taxon>
        <taxon>Sphingomonadales</taxon>
        <taxon>Sphingomonadaceae</taxon>
        <taxon>Candidatus Andeanibacterium</taxon>
    </lineage>
</organism>
<gene>
    <name evidence="1" type="ORF">P0Y56_14590</name>
</gene>
<accession>A0AAJ6BNQ0</accession>
<name>A0AAJ6BNQ0_9SPHN</name>
<evidence type="ECO:0000313" key="1">
    <source>
        <dbReference type="EMBL" id="WEK46226.1"/>
    </source>
</evidence>